<evidence type="ECO:0000256" key="1">
    <source>
        <dbReference type="ARBA" id="ARBA00004123"/>
    </source>
</evidence>
<evidence type="ECO:0000313" key="8">
    <source>
        <dbReference type="Proteomes" id="UP001157006"/>
    </source>
</evidence>
<evidence type="ECO:0000259" key="6">
    <source>
        <dbReference type="PROSITE" id="PS50863"/>
    </source>
</evidence>
<reference evidence="7 8" key="1">
    <citation type="submission" date="2023-01" db="EMBL/GenBank/DDBJ databases">
        <authorList>
            <person name="Kreplak J."/>
        </authorList>
    </citation>
    <scope>NUCLEOTIDE SEQUENCE [LARGE SCALE GENOMIC DNA]</scope>
</reference>
<evidence type="ECO:0000256" key="5">
    <source>
        <dbReference type="ARBA" id="ARBA00023242"/>
    </source>
</evidence>
<protein>
    <recommendedName>
        <fullName evidence="6">TF-B3 domain-containing protein</fullName>
    </recommendedName>
</protein>
<dbReference type="PANTHER" id="PTHR31920">
    <property type="entry name" value="B3 DOMAIN-CONTAINING"/>
    <property type="match status" value="1"/>
</dbReference>
<feature type="domain" description="TF-B3" evidence="6">
    <location>
        <begin position="190"/>
        <end position="244"/>
    </location>
</feature>
<feature type="domain" description="TF-B3" evidence="6">
    <location>
        <begin position="9"/>
        <end position="103"/>
    </location>
</feature>
<keyword evidence="8" id="KW-1185">Reference proteome</keyword>
<keyword evidence="3" id="KW-0238">DNA-binding</keyword>
<dbReference type="GO" id="GO:0005634">
    <property type="term" value="C:nucleus"/>
    <property type="evidence" value="ECO:0007669"/>
    <property type="project" value="UniProtKB-SubCell"/>
</dbReference>
<dbReference type="SUPFAM" id="SSF101936">
    <property type="entry name" value="DNA-binding pseudobarrel domain"/>
    <property type="match status" value="2"/>
</dbReference>
<dbReference type="GO" id="GO:0003677">
    <property type="term" value="F:DNA binding"/>
    <property type="evidence" value="ECO:0007669"/>
    <property type="project" value="UniProtKB-KW"/>
</dbReference>
<dbReference type="InterPro" id="IPR050655">
    <property type="entry name" value="Plant_B3_domain"/>
</dbReference>
<dbReference type="InterPro" id="IPR015300">
    <property type="entry name" value="DNA-bd_pseudobarrel_sf"/>
</dbReference>
<accession>A0AAV0ZH04</accession>
<dbReference type="AlphaFoldDB" id="A0AAV0ZH04"/>
<evidence type="ECO:0000256" key="2">
    <source>
        <dbReference type="ARBA" id="ARBA00023015"/>
    </source>
</evidence>
<dbReference type="Pfam" id="PF02362">
    <property type="entry name" value="B3"/>
    <property type="match status" value="2"/>
</dbReference>
<dbReference type="PANTHER" id="PTHR31920:SF117">
    <property type="entry name" value="TRANSCRIPTIONAL FACTOR FAMILY PROTEIN, PUTATIVE-RELATED"/>
    <property type="match status" value="1"/>
</dbReference>
<dbReference type="PROSITE" id="PS50863">
    <property type="entry name" value="B3"/>
    <property type="match status" value="2"/>
</dbReference>
<dbReference type="Proteomes" id="UP001157006">
    <property type="component" value="Chromosome 2"/>
</dbReference>
<evidence type="ECO:0000256" key="3">
    <source>
        <dbReference type="ARBA" id="ARBA00023125"/>
    </source>
</evidence>
<evidence type="ECO:0000256" key="4">
    <source>
        <dbReference type="ARBA" id="ARBA00023163"/>
    </source>
</evidence>
<keyword evidence="4" id="KW-0804">Transcription</keyword>
<dbReference type="Gene3D" id="2.40.330.10">
    <property type="entry name" value="DNA-binding pseudobarrel domain"/>
    <property type="match status" value="2"/>
</dbReference>
<dbReference type="SMART" id="SM01019">
    <property type="entry name" value="B3"/>
    <property type="match status" value="2"/>
</dbReference>
<keyword evidence="5" id="KW-0539">Nucleus</keyword>
<dbReference type="InterPro" id="IPR003340">
    <property type="entry name" value="B3_DNA-bd"/>
</dbReference>
<dbReference type="CDD" id="cd10017">
    <property type="entry name" value="B3_DNA"/>
    <property type="match status" value="2"/>
</dbReference>
<evidence type="ECO:0000313" key="7">
    <source>
        <dbReference type="EMBL" id="CAI8596798.1"/>
    </source>
</evidence>
<comment type="subcellular location">
    <subcellularLocation>
        <location evidence="1">Nucleus</location>
    </subcellularLocation>
</comment>
<gene>
    <name evidence="7" type="ORF">VFH_II051960</name>
</gene>
<organism evidence="7 8">
    <name type="scientific">Vicia faba</name>
    <name type="common">Broad bean</name>
    <name type="synonym">Faba vulgaris</name>
    <dbReference type="NCBI Taxonomy" id="3906"/>
    <lineage>
        <taxon>Eukaryota</taxon>
        <taxon>Viridiplantae</taxon>
        <taxon>Streptophyta</taxon>
        <taxon>Embryophyta</taxon>
        <taxon>Tracheophyta</taxon>
        <taxon>Spermatophyta</taxon>
        <taxon>Magnoliopsida</taxon>
        <taxon>eudicotyledons</taxon>
        <taxon>Gunneridae</taxon>
        <taxon>Pentapetalae</taxon>
        <taxon>rosids</taxon>
        <taxon>fabids</taxon>
        <taxon>Fabales</taxon>
        <taxon>Fabaceae</taxon>
        <taxon>Papilionoideae</taxon>
        <taxon>50 kb inversion clade</taxon>
        <taxon>NPAAA clade</taxon>
        <taxon>Hologalegina</taxon>
        <taxon>IRL clade</taxon>
        <taxon>Fabeae</taxon>
        <taxon>Vicia</taxon>
    </lineage>
</organism>
<sequence>MAGGNSTLPICFFKIILQTNLQTIKIPNKFTRSHGVGLPNPMFIKPPDGTKWKMFWKNINGEIWFEKGWSIFTQNYSLQHGCLVVFKYKEGTSELDVVILGQNALEIDYDSKCDTVDILNVDDSDDESDEILNEWLNRKKVRQKSPLVSTRAHKKVRGEIEKNTDRPSVPNLQGVIENKKTNVMIQIGERSWNLKLLPCYNNIRSCRLSAGWSLFARESGLQPGDVCIFELINKKDLVFKVHVF</sequence>
<proteinExistence type="predicted"/>
<keyword evidence="2" id="KW-0805">Transcription regulation</keyword>
<dbReference type="EMBL" id="OX451737">
    <property type="protein sequence ID" value="CAI8596798.1"/>
    <property type="molecule type" value="Genomic_DNA"/>
</dbReference>
<name>A0AAV0ZH04_VICFA</name>